<evidence type="ECO:0000256" key="5">
    <source>
        <dbReference type="RuleBase" id="RU003690"/>
    </source>
</evidence>
<dbReference type="InterPro" id="IPR017853">
    <property type="entry name" value="GH"/>
</dbReference>
<accession>Q4A0W8</accession>
<dbReference type="OrthoDB" id="9765195at2"/>
<evidence type="ECO:0000313" key="8">
    <source>
        <dbReference type="Proteomes" id="UP000006371"/>
    </source>
</evidence>
<protein>
    <submittedName>
        <fullName evidence="7">Beta-glucosidase</fullName>
    </submittedName>
</protein>
<dbReference type="PRINTS" id="PR00131">
    <property type="entry name" value="GLHYDRLASE1"/>
</dbReference>
<evidence type="ECO:0000256" key="6">
    <source>
        <dbReference type="RuleBase" id="RU004468"/>
    </source>
</evidence>
<dbReference type="PANTHER" id="PTHR10353">
    <property type="entry name" value="GLYCOSYL HYDROLASE"/>
    <property type="match status" value="1"/>
</dbReference>
<dbReference type="GO" id="GO:0016052">
    <property type="term" value="P:carbohydrate catabolic process"/>
    <property type="evidence" value="ECO:0007669"/>
    <property type="project" value="TreeGrafter"/>
</dbReference>
<dbReference type="GeneID" id="3616380"/>
<name>Q4A0W8_STAS1</name>
<dbReference type="PROSITE" id="PS00653">
    <property type="entry name" value="GLYCOSYL_HYDROL_F1_2"/>
    <property type="match status" value="1"/>
</dbReference>
<keyword evidence="2 6" id="KW-0378">Hydrolase</keyword>
<dbReference type="GO" id="GO:0008422">
    <property type="term" value="F:beta-glucosidase activity"/>
    <property type="evidence" value="ECO:0007669"/>
    <property type="project" value="TreeGrafter"/>
</dbReference>
<dbReference type="KEGG" id="ssp:SSP0125"/>
<dbReference type="AlphaFoldDB" id="Q4A0W8"/>
<comment type="similarity">
    <text evidence="1 5">Belongs to the glycosyl hydrolase 1 family.</text>
</comment>
<dbReference type="EMBL" id="AP008934">
    <property type="protein sequence ID" value="BAE17270.1"/>
    <property type="molecule type" value="Genomic_DNA"/>
</dbReference>
<evidence type="ECO:0000256" key="2">
    <source>
        <dbReference type="ARBA" id="ARBA00022801"/>
    </source>
</evidence>
<dbReference type="PROSITE" id="PS00572">
    <property type="entry name" value="GLYCOSYL_HYDROL_F1_1"/>
    <property type="match status" value="1"/>
</dbReference>
<evidence type="ECO:0000256" key="3">
    <source>
        <dbReference type="ARBA" id="ARBA00023295"/>
    </source>
</evidence>
<dbReference type="InterPro" id="IPR001360">
    <property type="entry name" value="Glyco_hydro_1"/>
</dbReference>
<dbReference type="PANTHER" id="PTHR10353:SF122">
    <property type="entry name" value="6-PHOSPHO-BETA-GLUCOSIDASE ASCB-RELATED"/>
    <property type="match status" value="1"/>
</dbReference>
<dbReference type="CAZy" id="GH1">
    <property type="family name" value="Glycoside Hydrolase Family 1"/>
</dbReference>
<keyword evidence="3 6" id="KW-0326">Glycosidase</keyword>
<proteinExistence type="inferred from homology"/>
<dbReference type="FunFam" id="3.20.20.80:FF:000004">
    <property type="entry name" value="Beta-glucosidase 6-phospho-beta-glucosidase"/>
    <property type="match status" value="1"/>
</dbReference>
<dbReference type="Proteomes" id="UP000006371">
    <property type="component" value="Chromosome"/>
</dbReference>
<dbReference type="HOGENOM" id="CLU_001859_0_2_9"/>
<gene>
    <name evidence="7" type="ordered locus">SSP0125</name>
</gene>
<dbReference type="GO" id="GO:0005829">
    <property type="term" value="C:cytosol"/>
    <property type="evidence" value="ECO:0007669"/>
    <property type="project" value="TreeGrafter"/>
</dbReference>
<dbReference type="Pfam" id="PF00232">
    <property type="entry name" value="Glyco_hydro_1"/>
    <property type="match status" value="1"/>
</dbReference>
<reference evidence="7 8" key="1">
    <citation type="journal article" date="2005" name="Proc. Natl. Acad. Sci. U.S.A.">
        <title>Whole genome sequence of Staphylococcus saprophyticus reveals the pathogenesis of uncomplicated urinary tract infection.</title>
        <authorList>
            <person name="Kuroda M."/>
            <person name="Yamashita A."/>
            <person name="Hirakawa H."/>
            <person name="Kumano M."/>
            <person name="Morikawa K."/>
            <person name="Higashide M."/>
            <person name="Maruyama A."/>
            <person name="Inose Y."/>
            <person name="Matoba K."/>
            <person name="Toh H."/>
            <person name="Kuhara S."/>
            <person name="Hattori M."/>
            <person name="Ohta T."/>
        </authorList>
    </citation>
    <scope>NUCLEOTIDE SEQUENCE [LARGE SCALE GENOMIC DNA]</scope>
    <source>
        <strain evidence="8">ATCC 15305 / DSM 20229 / NCIMB 8711 / NCTC 7292 / S-41</strain>
    </source>
</reference>
<dbReference type="InterPro" id="IPR033132">
    <property type="entry name" value="GH_1_N_CS"/>
</dbReference>
<dbReference type="RefSeq" id="WP_011302125.1">
    <property type="nucleotide sequence ID" value="NC_007350.1"/>
</dbReference>
<organism evidence="7 8">
    <name type="scientific">Staphylococcus saprophyticus subsp. saprophyticus (strain ATCC 15305 / DSM 20229 / NCIMB 8711 / NCTC 7292 / S-41)</name>
    <dbReference type="NCBI Taxonomy" id="342451"/>
    <lineage>
        <taxon>Bacteria</taxon>
        <taxon>Bacillati</taxon>
        <taxon>Bacillota</taxon>
        <taxon>Bacilli</taxon>
        <taxon>Bacillales</taxon>
        <taxon>Staphylococcaceae</taxon>
        <taxon>Staphylococcus</taxon>
    </lineage>
</organism>
<sequence length="476" mass="55162">MLNQTSSAFPNDFLWGGGLAANQVEGAARIDGKGLSTADALSQGVFNPPVYDPPEQYMKKDAIDFYHKYKEDIKLFAELGFKVLRISISWPRIFPNGDELEPNEKGLAFYDHVIDELKKYNSEPLITLSHYEMPLYLVEKFNGWESRNVITYFEHFAETVFRRYKNKVKYWITFNEINMILHAPFNGGGIQGDLNEIDKSTLYQAIHHQFVASASVVKIGHEINSDFQIGCMIAGTPTYPLTSNPDDVIAAMNKDREIYFFADVHVRGYYPSYMDRYFKENHIDIHITEEDRNILKNTVDFISFSYYMSNCATVNPGDIEQSKGNIMNIIKNPYLSESEWGWPVDPQGLRYILNQFYDRYQLPLFIVENGLGAKDRLVKSEDGNYTVIDDYRIDYLNNHLIEVEKALKDGVDIIGYTAWGPIDIVSNSTGEFRKRYGFIYVNRYDNFEGTFERYRKKSFYWYQNVIKTNGNSLISK</sequence>
<keyword evidence="8" id="KW-1185">Reference proteome</keyword>
<feature type="active site" description="Nucleophile" evidence="4">
    <location>
        <position position="368"/>
    </location>
</feature>
<evidence type="ECO:0000313" key="7">
    <source>
        <dbReference type="EMBL" id="BAE17270.1"/>
    </source>
</evidence>
<dbReference type="SUPFAM" id="SSF51445">
    <property type="entry name" value="(Trans)glycosidases"/>
    <property type="match status" value="1"/>
</dbReference>
<dbReference type="PATRIC" id="fig|342451.11.peg.129"/>
<dbReference type="InterPro" id="IPR018120">
    <property type="entry name" value="Glyco_hydro_1_AS"/>
</dbReference>
<evidence type="ECO:0000256" key="4">
    <source>
        <dbReference type="PROSITE-ProRule" id="PRU10055"/>
    </source>
</evidence>
<evidence type="ECO:0000256" key="1">
    <source>
        <dbReference type="ARBA" id="ARBA00010838"/>
    </source>
</evidence>
<dbReference type="Gene3D" id="3.20.20.80">
    <property type="entry name" value="Glycosidases"/>
    <property type="match status" value="1"/>
</dbReference>
<dbReference type="eggNOG" id="COG2723">
    <property type="taxonomic scope" value="Bacteria"/>
</dbReference>